<sequence length="155" mass="15478">MALSVGLDGSPDPPEPDVSVGLDVPLVSVESGVLLVSAGLDVSLVPVEEGGSDEEGVAGDDWPGEVPGVEEPGDGGDESPGEGGGGDDAAGVMGSARAAAAADAPVRYRICRRGSLAMGNPGADRKSPGAALRSFRADIRHTSHSSPVRRIRQVG</sequence>
<keyword evidence="3" id="KW-1185">Reference proteome</keyword>
<dbReference type="Proteomes" id="UP000620224">
    <property type="component" value="Unassembled WGS sequence"/>
</dbReference>
<dbReference type="EMBL" id="BMUE01000002">
    <property type="protein sequence ID" value="GGW40101.1"/>
    <property type="molecule type" value="Genomic_DNA"/>
</dbReference>
<feature type="region of interest" description="Disordered" evidence="1">
    <location>
        <begin position="1"/>
        <end position="21"/>
    </location>
</feature>
<comment type="caution">
    <text evidence="2">The sequence shown here is derived from an EMBL/GenBank/DDBJ whole genome shotgun (WGS) entry which is preliminary data.</text>
</comment>
<evidence type="ECO:0000256" key="1">
    <source>
        <dbReference type="SAM" id="MobiDB-lite"/>
    </source>
</evidence>
<evidence type="ECO:0000313" key="2">
    <source>
        <dbReference type="EMBL" id="GGW40101.1"/>
    </source>
</evidence>
<feature type="compositionally biased region" description="Low complexity" evidence="1">
    <location>
        <begin position="89"/>
        <end position="103"/>
    </location>
</feature>
<protein>
    <submittedName>
        <fullName evidence="2">Uncharacterized protein</fullName>
    </submittedName>
</protein>
<dbReference type="RefSeq" id="WP_190014019.1">
    <property type="nucleotide sequence ID" value="NZ_BMUE01000002.1"/>
</dbReference>
<reference evidence="2" key="1">
    <citation type="journal article" date="2014" name="Int. J. Syst. Evol. Microbiol.">
        <title>Complete genome sequence of Corynebacterium casei LMG S-19264T (=DSM 44701T), isolated from a smear-ripened cheese.</title>
        <authorList>
            <consortium name="US DOE Joint Genome Institute (JGI-PGF)"/>
            <person name="Walter F."/>
            <person name="Albersmeier A."/>
            <person name="Kalinowski J."/>
            <person name="Ruckert C."/>
        </authorList>
    </citation>
    <scope>NUCLEOTIDE SEQUENCE</scope>
    <source>
        <strain evidence="2">JCM 4490</strain>
    </source>
</reference>
<gene>
    <name evidence="2" type="ORF">GCM10010503_15680</name>
</gene>
<feature type="compositionally biased region" description="Acidic residues" evidence="1">
    <location>
        <begin position="71"/>
        <end position="80"/>
    </location>
</feature>
<dbReference type="AlphaFoldDB" id="A0A918IZ93"/>
<name>A0A918IZ93_9ACTN</name>
<organism evidence="2 3">
    <name type="scientific">Streptomyces lucensis JCM 4490</name>
    <dbReference type="NCBI Taxonomy" id="1306176"/>
    <lineage>
        <taxon>Bacteria</taxon>
        <taxon>Bacillati</taxon>
        <taxon>Actinomycetota</taxon>
        <taxon>Actinomycetes</taxon>
        <taxon>Kitasatosporales</taxon>
        <taxon>Streptomycetaceae</taxon>
        <taxon>Streptomyces</taxon>
    </lineage>
</organism>
<reference evidence="2" key="2">
    <citation type="submission" date="2020-09" db="EMBL/GenBank/DDBJ databases">
        <authorList>
            <person name="Sun Q."/>
            <person name="Ohkuma M."/>
        </authorList>
    </citation>
    <scope>NUCLEOTIDE SEQUENCE</scope>
    <source>
        <strain evidence="2">JCM 4490</strain>
    </source>
</reference>
<evidence type="ECO:0000313" key="3">
    <source>
        <dbReference type="Proteomes" id="UP000620224"/>
    </source>
</evidence>
<proteinExistence type="predicted"/>
<feature type="region of interest" description="Disordered" evidence="1">
    <location>
        <begin position="46"/>
        <end position="103"/>
    </location>
</feature>
<accession>A0A918IZ93</accession>